<dbReference type="GO" id="GO:0004803">
    <property type="term" value="F:transposase activity"/>
    <property type="evidence" value="ECO:0007669"/>
    <property type="project" value="InterPro"/>
</dbReference>
<dbReference type="Proteomes" id="UP000325273">
    <property type="component" value="Unassembled WGS sequence"/>
</dbReference>
<feature type="domain" description="Transposase IS116/IS110/IS902 C-terminal" evidence="2">
    <location>
        <begin position="212"/>
        <end position="297"/>
    </location>
</feature>
<proteinExistence type="predicted"/>
<dbReference type="RefSeq" id="WP_149672343.1">
    <property type="nucleotide sequence ID" value="NZ_VTUZ01000016.1"/>
</dbReference>
<dbReference type="Pfam" id="PF01548">
    <property type="entry name" value="DEDD_Tnp_IS110"/>
    <property type="match status" value="1"/>
</dbReference>
<feature type="domain" description="Transposase IS110-like N-terminal" evidence="1">
    <location>
        <begin position="5"/>
        <end position="147"/>
    </location>
</feature>
<accession>A0A5B0GYB2</accession>
<sequence>MKYSGIDLHSNNAVVAVIDDQDRVLYCKRLTNDLSLIVAALAPWHAELQGVVVESTYNWYWLVDGLMAAGFVVHLANTAAIKQYEGLKYADDKRDAVFLARVFRLGLLPEGYIYPPQERSLRDLARKRMQLVQQRTLHILSIESLLARQLNLHINGEQVQRLDDAVVHALGLPAYVERSLMANLAVLRTLRMEIASLETILHQEVKLRPEFQILKTTPGIGDILAATIMLETGTIKRFPGVGHFSSYCRCVESKRISNGKKKGEGNARNGNKYLSWAFIEAAAVALRCCTQARRFYERKKAKRLPVVAMKALAHKLARAAYYMMRDGKPFEAQRCFG</sequence>
<dbReference type="InterPro" id="IPR002525">
    <property type="entry name" value="Transp_IS110-like_N"/>
</dbReference>
<dbReference type="NCBIfam" id="NF033542">
    <property type="entry name" value="transpos_IS110"/>
    <property type="match status" value="1"/>
</dbReference>
<name>A0A5B0GYB2_9BURK</name>
<dbReference type="PANTHER" id="PTHR33055:SF15">
    <property type="entry name" value="TRANSPOSASE-RELATED"/>
    <property type="match status" value="1"/>
</dbReference>
<comment type="caution">
    <text evidence="3">The sequence shown here is derived from an EMBL/GenBank/DDBJ whole genome shotgun (WGS) entry which is preliminary data.</text>
</comment>
<evidence type="ECO:0000313" key="3">
    <source>
        <dbReference type="EMBL" id="KAA1007801.1"/>
    </source>
</evidence>
<evidence type="ECO:0000259" key="1">
    <source>
        <dbReference type="Pfam" id="PF01548"/>
    </source>
</evidence>
<reference evidence="3 4" key="1">
    <citation type="submission" date="2019-08" db="EMBL/GenBank/DDBJ databases">
        <title>Paraburkholderia sp. DCY113.</title>
        <authorList>
            <person name="Kang J."/>
        </authorList>
    </citation>
    <scope>NUCLEOTIDE SEQUENCE [LARGE SCALE GENOMIC DNA]</scope>
    <source>
        <strain evidence="3 4">DCY113</strain>
    </source>
</reference>
<dbReference type="AlphaFoldDB" id="A0A5B0GYB2"/>
<dbReference type="EMBL" id="VTUZ01000016">
    <property type="protein sequence ID" value="KAA1007801.1"/>
    <property type="molecule type" value="Genomic_DNA"/>
</dbReference>
<dbReference type="Pfam" id="PF02371">
    <property type="entry name" value="Transposase_20"/>
    <property type="match status" value="1"/>
</dbReference>
<dbReference type="GO" id="GO:0003677">
    <property type="term" value="F:DNA binding"/>
    <property type="evidence" value="ECO:0007669"/>
    <property type="project" value="InterPro"/>
</dbReference>
<organism evidence="3 4">
    <name type="scientific">Paraburkholderia panacisoli</name>
    <dbReference type="NCBI Taxonomy" id="2603818"/>
    <lineage>
        <taxon>Bacteria</taxon>
        <taxon>Pseudomonadati</taxon>
        <taxon>Pseudomonadota</taxon>
        <taxon>Betaproteobacteria</taxon>
        <taxon>Burkholderiales</taxon>
        <taxon>Burkholderiaceae</taxon>
        <taxon>Paraburkholderia</taxon>
    </lineage>
</organism>
<protein>
    <submittedName>
        <fullName evidence="3">IS110 family transposase</fullName>
    </submittedName>
</protein>
<dbReference type="PANTHER" id="PTHR33055">
    <property type="entry name" value="TRANSPOSASE FOR INSERTION SEQUENCE ELEMENT IS1111A"/>
    <property type="match status" value="1"/>
</dbReference>
<dbReference type="InterPro" id="IPR047650">
    <property type="entry name" value="Transpos_IS110"/>
</dbReference>
<dbReference type="InterPro" id="IPR003346">
    <property type="entry name" value="Transposase_20"/>
</dbReference>
<evidence type="ECO:0000259" key="2">
    <source>
        <dbReference type="Pfam" id="PF02371"/>
    </source>
</evidence>
<gene>
    <name evidence="3" type="ORF">FVF58_24180</name>
</gene>
<evidence type="ECO:0000313" key="4">
    <source>
        <dbReference type="Proteomes" id="UP000325273"/>
    </source>
</evidence>
<keyword evidence="4" id="KW-1185">Reference proteome</keyword>
<dbReference type="GO" id="GO:0006313">
    <property type="term" value="P:DNA transposition"/>
    <property type="evidence" value="ECO:0007669"/>
    <property type="project" value="InterPro"/>
</dbReference>